<organism evidence="1 2">
    <name type="scientific">Gigaspora margarita</name>
    <dbReference type="NCBI Taxonomy" id="4874"/>
    <lineage>
        <taxon>Eukaryota</taxon>
        <taxon>Fungi</taxon>
        <taxon>Fungi incertae sedis</taxon>
        <taxon>Mucoromycota</taxon>
        <taxon>Glomeromycotina</taxon>
        <taxon>Glomeromycetes</taxon>
        <taxon>Diversisporales</taxon>
        <taxon>Gigasporaceae</taxon>
        <taxon>Gigaspora</taxon>
    </lineage>
</organism>
<accession>A0ABN7VWT4</accession>
<evidence type="ECO:0000313" key="2">
    <source>
        <dbReference type="Proteomes" id="UP000789901"/>
    </source>
</evidence>
<reference evidence="1 2" key="1">
    <citation type="submission" date="2021-06" db="EMBL/GenBank/DDBJ databases">
        <authorList>
            <person name="Kallberg Y."/>
            <person name="Tangrot J."/>
            <person name="Rosling A."/>
        </authorList>
    </citation>
    <scope>NUCLEOTIDE SEQUENCE [LARGE SCALE GENOMIC DNA]</scope>
    <source>
        <strain evidence="1 2">120-4 pot B 10/14</strain>
    </source>
</reference>
<comment type="caution">
    <text evidence="1">The sequence shown here is derived from an EMBL/GenBank/DDBJ whole genome shotgun (WGS) entry which is preliminary data.</text>
</comment>
<gene>
    <name evidence="1" type="ORF">GMARGA_LOCUS23621</name>
</gene>
<dbReference type="EMBL" id="CAJVQB010024089">
    <property type="protein sequence ID" value="CAG8803311.1"/>
    <property type="molecule type" value="Genomic_DNA"/>
</dbReference>
<name>A0ABN7VWT4_GIGMA</name>
<dbReference type="Proteomes" id="UP000789901">
    <property type="component" value="Unassembled WGS sequence"/>
</dbReference>
<sequence>MSYNHQLFEIELLSYEQITDLFTLENTSQHTNSSHHTPSPIPTLSTYPPWSPSTELQEIMNKFEEEILYQFPCIPCSICLKLMYPEKSQWIECDINISYALTNAYPNIRLITNPNPPPNRIAICSSCKTNPNRNYPPYFHQIPLEIEAVPLEKRKHLSPVFLHCSLGRTPGANAFTKYRSLVGTMNYSKNFHSLSLYSGILGAFLNSSNSTTNQSMLPPWFEYSLQNAANWLKENNPFFHEYTRISSNDLFAHNPFPSWEPYFYQQLLLRLPCRSEDELFGNYSTYRDHFIARFPNIYQLINEQNSEYTSNQSIYTLEQYNSIIETIISSLHSILSTSIIDIIELQLNSLKILPKIIPRNAIIDLPQSQYYCMQTITNYLGPRNMSHYLFSSSQDQLELASHILFI</sequence>
<protein>
    <submittedName>
        <fullName evidence="1">28952_t:CDS:1</fullName>
    </submittedName>
</protein>
<keyword evidence="2" id="KW-1185">Reference proteome</keyword>
<evidence type="ECO:0000313" key="1">
    <source>
        <dbReference type="EMBL" id="CAG8803311.1"/>
    </source>
</evidence>
<proteinExistence type="predicted"/>